<dbReference type="InterPro" id="IPR003439">
    <property type="entry name" value="ABC_transporter-like_ATP-bd"/>
</dbReference>
<keyword evidence="4" id="KW-0547">Nucleotide-binding</keyword>
<evidence type="ECO:0000256" key="7">
    <source>
        <dbReference type="ARBA" id="ARBA00023065"/>
    </source>
</evidence>
<evidence type="ECO:0000256" key="6">
    <source>
        <dbReference type="ARBA" id="ARBA00023004"/>
    </source>
</evidence>
<keyword evidence="8" id="KW-0472">Membrane</keyword>
<keyword evidence="11" id="KW-1185">Reference proteome</keyword>
<keyword evidence="7" id="KW-0406">Ion transport</keyword>
<dbReference type="AlphaFoldDB" id="A0A0H2M3K4"/>
<evidence type="ECO:0000313" key="10">
    <source>
        <dbReference type="EMBL" id="KLN56958.1"/>
    </source>
</evidence>
<dbReference type="PROSITE" id="PS50893">
    <property type="entry name" value="ABC_TRANSPORTER_2"/>
    <property type="match status" value="1"/>
</dbReference>
<dbReference type="InterPro" id="IPR050093">
    <property type="entry name" value="ABC_SmlMolc_Importer"/>
</dbReference>
<evidence type="ECO:0000256" key="8">
    <source>
        <dbReference type="ARBA" id="ARBA00023136"/>
    </source>
</evidence>
<feature type="domain" description="ABC transporter" evidence="9">
    <location>
        <begin position="31"/>
        <end position="258"/>
    </location>
</feature>
<dbReference type="GO" id="GO:0016887">
    <property type="term" value="F:ATP hydrolysis activity"/>
    <property type="evidence" value="ECO:0007669"/>
    <property type="project" value="InterPro"/>
</dbReference>
<dbReference type="RefSeq" id="WP_047784105.1">
    <property type="nucleotide sequence ID" value="NZ_JZWI01000008.1"/>
</dbReference>
<dbReference type="Proteomes" id="UP000035170">
    <property type="component" value="Unassembled WGS sequence"/>
</dbReference>
<proteinExistence type="predicted"/>
<dbReference type="GO" id="GO:0016020">
    <property type="term" value="C:membrane"/>
    <property type="evidence" value="ECO:0007669"/>
    <property type="project" value="InterPro"/>
</dbReference>
<dbReference type="GO" id="GO:0005524">
    <property type="term" value="F:ATP binding"/>
    <property type="evidence" value="ECO:0007669"/>
    <property type="project" value="UniProtKB-KW"/>
</dbReference>
<dbReference type="PATRIC" id="fig|34073.19.peg.1709"/>
<keyword evidence="2" id="KW-1003">Cell membrane</keyword>
<comment type="caution">
    <text evidence="10">The sequence shown here is derived from an EMBL/GenBank/DDBJ whole genome shotgun (WGS) entry which is preliminary data.</text>
</comment>
<sequence length="277" mass="31534">MKVTQDIVINGPVYADVPKPVFKPGPAGTHITIRGLTKYFAGWPLYENFDLDIPKHKIVSVFGPNGCGKSTLINMIAGLVPIDSGEILFDGKQRKDTKIGYVFQNYREAMFPWMRTIDNIAYPLKLEGRSKAEVDRRMEELVASFDVKFDLKRFPYELSGGQQQTASIMRALAPNPEVLFLDEPFSALDFEMTLFIREKLQEVFMQTGTTMLLVSHDLEEAVYLADEVLLLTKRPTRVAEILRYGDARPRTVETLSTESFVATKKLSLDIFQREVRR</sequence>
<keyword evidence="6" id="KW-0408">Iron</keyword>
<protein>
    <submittedName>
        <fullName evidence="10">Taurine import ATP-binding protein TauB</fullName>
        <ecNumber evidence="10">3.6.3.36</ecNumber>
    </submittedName>
</protein>
<dbReference type="GO" id="GO:0015408">
    <property type="term" value="F:ABC-type ferric iron transporter activity"/>
    <property type="evidence" value="ECO:0007669"/>
    <property type="project" value="InterPro"/>
</dbReference>
<evidence type="ECO:0000256" key="5">
    <source>
        <dbReference type="ARBA" id="ARBA00022840"/>
    </source>
</evidence>
<dbReference type="PANTHER" id="PTHR42781">
    <property type="entry name" value="SPERMIDINE/PUTRESCINE IMPORT ATP-BINDING PROTEIN POTA"/>
    <property type="match status" value="1"/>
</dbReference>
<dbReference type="InterPro" id="IPR003593">
    <property type="entry name" value="AAA+_ATPase"/>
</dbReference>
<evidence type="ECO:0000256" key="4">
    <source>
        <dbReference type="ARBA" id="ARBA00022741"/>
    </source>
</evidence>
<name>A0A0H2M3K4_VARPD</name>
<dbReference type="InterPro" id="IPR015853">
    <property type="entry name" value="ABC_transpr_FbpC"/>
</dbReference>
<dbReference type="InterPro" id="IPR027417">
    <property type="entry name" value="P-loop_NTPase"/>
</dbReference>
<keyword evidence="5 10" id="KW-0067">ATP-binding</keyword>
<evidence type="ECO:0000256" key="1">
    <source>
        <dbReference type="ARBA" id="ARBA00022448"/>
    </source>
</evidence>
<keyword evidence="3" id="KW-0410">Iron transport</keyword>
<organism evidence="10 11">
    <name type="scientific">Variovorax paradoxus</name>
    <dbReference type="NCBI Taxonomy" id="34073"/>
    <lineage>
        <taxon>Bacteria</taxon>
        <taxon>Pseudomonadati</taxon>
        <taxon>Pseudomonadota</taxon>
        <taxon>Betaproteobacteria</taxon>
        <taxon>Burkholderiales</taxon>
        <taxon>Comamonadaceae</taxon>
        <taxon>Variovorax</taxon>
    </lineage>
</organism>
<evidence type="ECO:0000256" key="3">
    <source>
        <dbReference type="ARBA" id="ARBA00022496"/>
    </source>
</evidence>
<dbReference type="SMART" id="SM00382">
    <property type="entry name" value="AAA"/>
    <property type="match status" value="1"/>
</dbReference>
<dbReference type="SUPFAM" id="SSF52540">
    <property type="entry name" value="P-loop containing nucleoside triphosphate hydrolases"/>
    <property type="match status" value="1"/>
</dbReference>
<keyword evidence="10" id="KW-0378">Hydrolase</keyword>
<dbReference type="Pfam" id="PF00005">
    <property type="entry name" value="ABC_tran"/>
    <property type="match status" value="1"/>
</dbReference>
<dbReference type="CDD" id="cd03259">
    <property type="entry name" value="ABC_Carb_Solutes_like"/>
    <property type="match status" value="1"/>
</dbReference>
<dbReference type="Gene3D" id="3.40.50.300">
    <property type="entry name" value="P-loop containing nucleotide triphosphate hydrolases"/>
    <property type="match status" value="1"/>
</dbReference>
<evidence type="ECO:0000259" key="9">
    <source>
        <dbReference type="PROSITE" id="PS50893"/>
    </source>
</evidence>
<accession>A0A0H2M3K4</accession>
<dbReference type="PANTHER" id="PTHR42781:SF8">
    <property type="entry name" value="BICARBONATE TRANSPORT ATP-BINDING PROTEIN CMPC"/>
    <property type="match status" value="1"/>
</dbReference>
<gene>
    <name evidence="10" type="primary">tauB3</name>
    <name evidence="10" type="ORF">VPARA_16660</name>
</gene>
<dbReference type="EC" id="3.6.3.36" evidence="10"/>
<dbReference type="EMBL" id="JZWI01000008">
    <property type="protein sequence ID" value="KLN56958.1"/>
    <property type="molecule type" value="Genomic_DNA"/>
</dbReference>
<keyword evidence="1" id="KW-0813">Transport</keyword>
<reference evidence="10 11" key="1">
    <citation type="submission" date="2015-03" db="EMBL/GenBank/DDBJ databases">
        <title>Genome sequence of Variovorax paradoxus TBEA6.</title>
        <authorList>
            <person name="Poehlein A."/>
            <person name="Schuldes J."/>
            <person name="Wuebbeler J.H."/>
            <person name="Hiessl S."/>
            <person name="Steinbuechel A."/>
            <person name="Daniel R."/>
        </authorList>
    </citation>
    <scope>NUCLEOTIDE SEQUENCE [LARGE SCALE GENOMIC DNA]</scope>
    <source>
        <strain evidence="10 11">TBEA6</strain>
    </source>
</reference>
<evidence type="ECO:0000313" key="11">
    <source>
        <dbReference type="Proteomes" id="UP000035170"/>
    </source>
</evidence>
<evidence type="ECO:0000256" key="2">
    <source>
        <dbReference type="ARBA" id="ARBA00022475"/>
    </source>
</evidence>